<accession>A0ABR7ES82</accession>
<sequence>MSQMVCLGILAGMSVTDLLYRKVSGELLAAAGIGAVIFQICYGKCNVWILGGGIAVGLCFLGISRLTGEGIGYGDSIMILLLGIYLGIWKLLIVLSGAFFLLALAAVVLLSYYSIRGKGMAQGTVGMKKISRKYVLPFYPFLTCGYILYLVSWK</sequence>
<evidence type="ECO:0000313" key="3">
    <source>
        <dbReference type="Proteomes" id="UP000647235"/>
    </source>
</evidence>
<gene>
    <name evidence="2" type="ORF">H8S07_02720</name>
</gene>
<keyword evidence="1" id="KW-1133">Transmembrane helix</keyword>
<comment type="caution">
    <text evidence="2">The sequence shown here is derived from an EMBL/GenBank/DDBJ whole genome shotgun (WGS) entry which is preliminary data.</text>
</comment>
<feature type="transmembrane region" description="Helical" evidence="1">
    <location>
        <begin position="70"/>
        <end position="88"/>
    </location>
</feature>
<organism evidence="2 3">
    <name type="scientific">Dorea hominis</name>
    <dbReference type="NCBI Taxonomy" id="2763040"/>
    <lineage>
        <taxon>Bacteria</taxon>
        <taxon>Bacillati</taxon>
        <taxon>Bacillota</taxon>
        <taxon>Clostridia</taxon>
        <taxon>Lachnospirales</taxon>
        <taxon>Lachnospiraceae</taxon>
        <taxon>Dorea</taxon>
    </lineage>
</organism>
<evidence type="ECO:0000256" key="1">
    <source>
        <dbReference type="SAM" id="Phobius"/>
    </source>
</evidence>
<dbReference type="EMBL" id="JACOOY010000003">
    <property type="protein sequence ID" value="MBC5664202.1"/>
    <property type="molecule type" value="Genomic_DNA"/>
</dbReference>
<evidence type="ECO:0000313" key="2">
    <source>
        <dbReference type="EMBL" id="MBC5664202.1"/>
    </source>
</evidence>
<feature type="transmembrane region" description="Helical" evidence="1">
    <location>
        <begin position="134"/>
        <end position="153"/>
    </location>
</feature>
<protein>
    <submittedName>
        <fullName evidence="2">Prepilin peptidase</fullName>
    </submittedName>
</protein>
<keyword evidence="1" id="KW-0472">Membrane</keyword>
<name>A0ABR7ES82_9FIRM</name>
<feature type="transmembrane region" description="Helical" evidence="1">
    <location>
        <begin position="94"/>
        <end position="113"/>
    </location>
</feature>
<reference evidence="2 3" key="1">
    <citation type="submission" date="2020-08" db="EMBL/GenBank/DDBJ databases">
        <title>Genome public.</title>
        <authorList>
            <person name="Liu C."/>
            <person name="Sun Q."/>
        </authorList>
    </citation>
    <scope>NUCLEOTIDE SEQUENCE [LARGE SCALE GENOMIC DNA]</scope>
    <source>
        <strain evidence="2 3">NSJ-36</strain>
    </source>
</reference>
<keyword evidence="3" id="KW-1185">Reference proteome</keyword>
<proteinExistence type="predicted"/>
<keyword evidence="1" id="KW-0812">Transmembrane</keyword>
<dbReference type="Proteomes" id="UP000647235">
    <property type="component" value="Unassembled WGS sequence"/>
</dbReference>
<feature type="transmembrane region" description="Helical" evidence="1">
    <location>
        <begin position="37"/>
        <end position="63"/>
    </location>
</feature>